<sequence length="407" mass="46504">MANRSGDEGACVIEDTIIATTEPDSDLPPCAVRGCPWRGACPWHPHGDLEVDDYVDKVMRMRPFGAGRKLKRLRARYETRYVVESEVVTTTIEQRRHEEPRRRRSIRIVHPKPESYSIYDPPAPGDLARARLRIRDEDTRTEPRWKRLLELEDELRSAENSTTEDGPEDWWELPGLDDEDEHADPAQLHKSRWQDDEHTEDEATRQQAPCAPEFTDRPTADHARPTPALLANITPTVLFEQAQRKRAQRAQSGHGSGEQASRKTAQSDRRRGGASERAAPAEDGRPYGQARREHGREPWPVERTLWTPAEHIFGNGRWGLVRKPGDRARWTPLGKIFGNGRWTFARTRTGEFEQAGHVPGQARHARGVEIEQPDVTAWVVTYSQAGRNRTRQRRIRRRVRIPAGIAG</sequence>
<organism evidence="2 3">
    <name type="scientific">Thermocrispum agreste</name>
    <dbReference type="NCBI Taxonomy" id="37925"/>
    <lineage>
        <taxon>Bacteria</taxon>
        <taxon>Bacillati</taxon>
        <taxon>Actinomycetota</taxon>
        <taxon>Actinomycetes</taxon>
        <taxon>Pseudonocardiales</taxon>
        <taxon>Pseudonocardiaceae</taxon>
        <taxon>Thermocrispum</taxon>
    </lineage>
</organism>
<evidence type="ECO:0000313" key="2">
    <source>
        <dbReference type="EMBL" id="MFO7193540.1"/>
    </source>
</evidence>
<reference evidence="2 3" key="1">
    <citation type="journal article" date="2021" name="BMC Genomics">
        <title>Genome-resolved metagenome and metatranscriptome analyses of thermophilic composting reveal key bacterial players and their metabolic interactions.</title>
        <authorList>
            <person name="Braga L.P.P."/>
            <person name="Pereira R.V."/>
            <person name="Martins L.F."/>
            <person name="Moura L.M.S."/>
            <person name="Sanchez F.B."/>
            <person name="Patane J.S.L."/>
            <person name="da Silva A.M."/>
            <person name="Setubal J.C."/>
        </authorList>
    </citation>
    <scope>NUCLEOTIDE SEQUENCE [LARGE SCALE GENOMIC DNA]</scope>
    <source>
        <strain evidence="2">ZC4RG45</strain>
    </source>
</reference>
<feature type="compositionally biased region" description="Basic and acidic residues" evidence="1">
    <location>
        <begin position="265"/>
        <end position="299"/>
    </location>
</feature>
<feature type="compositionally biased region" description="Basic and acidic residues" evidence="1">
    <location>
        <begin position="192"/>
        <end position="204"/>
    </location>
</feature>
<comment type="caution">
    <text evidence="2">The sequence shown here is derived from an EMBL/GenBank/DDBJ whole genome shotgun (WGS) entry which is preliminary data.</text>
</comment>
<accession>A0ABD6FHQ1</accession>
<evidence type="ECO:0000313" key="3">
    <source>
        <dbReference type="Proteomes" id="UP000249324"/>
    </source>
</evidence>
<dbReference type="Proteomes" id="UP000249324">
    <property type="component" value="Unassembled WGS sequence"/>
</dbReference>
<feature type="region of interest" description="Disordered" evidence="1">
    <location>
        <begin position="242"/>
        <end position="299"/>
    </location>
</feature>
<gene>
    <name evidence="2" type="ORF">DIU77_014965</name>
</gene>
<protein>
    <submittedName>
        <fullName evidence="2">Uncharacterized protein</fullName>
    </submittedName>
</protein>
<proteinExistence type="predicted"/>
<evidence type="ECO:0000256" key="1">
    <source>
        <dbReference type="SAM" id="MobiDB-lite"/>
    </source>
</evidence>
<dbReference type="EMBL" id="QGUI02000229">
    <property type="protein sequence ID" value="MFO7193540.1"/>
    <property type="molecule type" value="Genomic_DNA"/>
</dbReference>
<feature type="compositionally biased region" description="Acidic residues" evidence="1">
    <location>
        <begin position="165"/>
        <end position="182"/>
    </location>
</feature>
<name>A0ABD6FHQ1_9PSEU</name>
<dbReference type="AlphaFoldDB" id="A0ABD6FHQ1"/>
<feature type="region of interest" description="Disordered" evidence="1">
    <location>
        <begin position="156"/>
        <end position="224"/>
    </location>
</feature>
<feature type="compositionally biased region" description="Basic and acidic residues" evidence="1">
    <location>
        <begin position="214"/>
        <end position="224"/>
    </location>
</feature>